<evidence type="ECO:0000256" key="1">
    <source>
        <dbReference type="SAM" id="MobiDB-lite"/>
    </source>
</evidence>
<evidence type="ECO:0000313" key="3">
    <source>
        <dbReference type="EMBL" id="KAG5171803.1"/>
    </source>
</evidence>
<keyword evidence="2" id="KW-0812">Transmembrane</keyword>
<feature type="compositionally biased region" description="Acidic residues" evidence="1">
    <location>
        <begin position="563"/>
        <end position="576"/>
    </location>
</feature>
<feature type="region of interest" description="Disordered" evidence="1">
    <location>
        <begin position="516"/>
        <end position="536"/>
    </location>
</feature>
<dbReference type="AlphaFoldDB" id="A0A8H7Y3A5"/>
<feature type="compositionally biased region" description="Basic residues" evidence="1">
    <location>
        <begin position="517"/>
        <end position="531"/>
    </location>
</feature>
<feature type="compositionally biased region" description="Basic residues" evidence="1">
    <location>
        <begin position="585"/>
        <end position="599"/>
    </location>
</feature>
<name>A0A8H7Y3A5_PSICU</name>
<feature type="transmembrane region" description="Helical" evidence="2">
    <location>
        <begin position="418"/>
        <end position="440"/>
    </location>
</feature>
<organism evidence="3">
    <name type="scientific">Psilocybe cubensis</name>
    <name type="common">Psychedelic mushroom</name>
    <name type="synonym">Stropharia cubensis</name>
    <dbReference type="NCBI Taxonomy" id="181762"/>
    <lineage>
        <taxon>Eukaryota</taxon>
        <taxon>Fungi</taxon>
        <taxon>Dikarya</taxon>
        <taxon>Basidiomycota</taxon>
        <taxon>Agaricomycotina</taxon>
        <taxon>Agaricomycetes</taxon>
        <taxon>Agaricomycetidae</taxon>
        <taxon>Agaricales</taxon>
        <taxon>Agaricineae</taxon>
        <taxon>Strophariaceae</taxon>
        <taxon>Psilocybe</taxon>
    </lineage>
</organism>
<evidence type="ECO:0000256" key="2">
    <source>
        <dbReference type="SAM" id="Phobius"/>
    </source>
</evidence>
<feature type="compositionally biased region" description="Low complexity" evidence="1">
    <location>
        <begin position="177"/>
        <end position="189"/>
    </location>
</feature>
<feature type="transmembrane region" description="Helical" evidence="2">
    <location>
        <begin position="622"/>
        <end position="640"/>
    </location>
</feature>
<feature type="compositionally biased region" description="Low complexity" evidence="1">
    <location>
        <begin position="200"/>
        <end position="214"/>
    </location>
</feature>
<sequence length="695" mass="75875">MYSDPHLDAPPPPSQFRRPWSPDVFDPNPTAGPSSSRSPVDAGGYDSAYPTELYAMPAHHHRQSHRLGGSPDRRQQQRREPSDVSVEALDLADYARTLRSRQAEDPYPPFLPSLSQEHEQDAIQEQARHAVSLSSFPAFPRPSATNSRDTHSHSRSNVHMHPPSVVSRGPTLSSNATQHTHTTLSSTSHAPRRATHRPFSLPSSSARSAQSHAGSSRRHMYIADGAPPARPMEEEEEIDISRFPRWSRNWYTNTKTTTKYNHTVDDDDDGMYTSIPGSHLPSPPNQQRKSHFDPGYVHDPYSSDFGPPPPLSSMHHGQTTRNSSRDLLPWSTDPPEYGHGYNQPPLDPLQKAERMRMLEREFGADPNNSNNNDDDTAAARKLKDAERRGLLLDAQGRPVVGTADLRGRLVTVGPRRRVAARALQVLLAAGAGVPVLYAAVAIKQPEGAGSPPPQGKPPVLVLYVLAVATLLLLVYMFVVRPCCCAGRRKAELGVAGAGAGMPGGMMVLPMLGGGGAGKKKAGKKGGKKGAKGGRGAEGDVQVNLIVDPKMFRPSNPSSSSSASEDEDEGYSQDDEGAMPGQFAKHEKKRKRRRQRQRRRRGLVEGLAMEARWRMARAWAKKLALLDAVGVLLWGAEFVFIMTGKRCPSGGFAGWCNAYNVSSASACLLCVAFGVSLFFDVQDLHASKQSPRTRNL</sequence>
<accession>A0A8H7Y3A5</accession>
<feature type="transmembrane region" description="Helical" evidence="2">
    <location>
        <begin position="660"/>
        <end position="678"/>
    </location>
</feature>
<feature type="compositionally biased region" description="Low complexity" evidence="1">
    <location>
        <begin position="553"/>
        <end position="562"/>
    </location>
</feature>
<dbReference type="EMBL" id="JAFIQS010000003">
    <property type="protein sequence ID" value="KAG5171803.1"/>
    <property type="molecule type" value="Genomic_DNA"/>
</dbReference>
<feature type="region of interest" description="Disordered" evidence="1">
    <location>
        <begin position="549"/>
        <end position="599"/>
    </location>
</feature>
<keyword evidence="2" id="KW-1133">Transmembrane helix</keyword>
<gene>
    <name evidence="3" type="ORF">JR316_003891</name>
</gene>
<reference evidence="3" key="1">
    <citation type="submission" date="2021-02" db="EMBL/GenBank/DDBJ databases">
        <title>Psilocybe cubensis genome.</title>
        <authorList>
            <person name="Mckernan K.J."/>
            <person name="Crawford S."/>
            <person name="Trippe A."/>
            <person name="Kane L.T."/>
            <person name="Mclaughlin S."/>
        </authorList>
    </citation>
    <scope>NUCLEOTIDE SEQUENCE [LARGE SCALE GENOMIC DNA]</scope>
    <source>
        <strain evidence="3">MGC-MH-2018</strain>
    </source>
</reference>
<keyword evidence="2" id="KW-0472">Membrane</keyword>
<feature type="transmembrane region" description="Helical" evidence="2">
    <location>
        <begin position="460"/>
        <end position="479"/>
    </location>
</feature>
<feature type="compositionally biased region" description="Basic and acidic residues" evidence="1">
    <location>
        <begin position="71"/>
        <end position="82"/>
    </location>
</feature>
<protein>
    <submittedName>
        <fullName evidence="3">Uncharacterized protein</fullName>
    </submittedName>
</protein>
<comment type="caution">
    <text evidence="3">The sequence shown here is derived from an EMBL/GenBank/DDBJ whole genome shotgun (WGS) entry which is preliminary data.</text>
</comment>
<feature type="region of interest" description="Disordered" evidence="1">
    <location>
        <begin position="1"/>
        <end position="232"/>
    </location>
</feature>
<proteinExistence type="predicted"/>
<feature type="region of interest" description="Disordered" evidence="1">
    <location>
        <begin position="259"/>
        <end position="345"/>
    </location>
</feature>